<proteinExistence type="predicted"/>
<dbReference type="EMBL" id="JBHSHE010000016">
    <property type="protein sequence ID" value="MFC4715274.1"/>
    <property type="molecule type" value="Genomic_DNA"/>
</dbReference>
<evidence type="ECO:0000313" key="2">
    <source>
        <dbReference type="EMBL" id="MFC4715274.1"/>
    </source>
</evidence>
<dbReference type="RefSeq" id="WP_346059155.1">
    <property type="nucleotide sequence ID" value="NZ_BAAAVQ010000029.1"/>
</dbReference>
<keyword evidence="3" id="KW-1185">Reference proteome</keyword>
<reference evidence="3" key="1">
    <citation type="journal article" date="2019" name="Int. J. Syst. Evol. Microbiol.">
        <title>The Global Catalogue of Microorganisms (GCM) 10K type strain sequencing project: providing services to taxonomists for standard genome sequencing and annotation.</title>
        <authorList>
            <consortium name="The Broad Institute Genomics Platform"/>
            <consortium name="The Broad Institute Genome Sequencing Center for Infectious Disease"/>
            <person name="Wu L."/>
            <person name="Ma J."/>
        </authorList>
    </citation>
    <scope>NUCLEOTIDE SEQUENCE [LARGE SCALE GENOMIC DNA]</scope>
    <source>
        <strain evidence="3">CGMCC 1.12849</strain>
    </source>
</reference>
<gene>
    <name evidence="2" type="ORF">ACFO7V_03850</name>
</gene>
<dbReference type="InterPro" id="IPR046373">
    <property type="entry name" value="Acyl-CoA_Oxase/DH_mid-dom_sf"/>
</dbReference>
<dbReference type="Gene3D" id="2.40.110.10">
    <property type="entry name" value="Butyryl-CoA Dehydrogenase, subunit A, domain 2"/>
    <property type="match status" value="1"/>
</dbReference>
<accession>A0ABV9MIG0</accession>
<dbReference type="InterPro" id="IPR009100">
    <property type="entry name" value="AcylCoA_DH/oxidase_NM_dom_sf"/>
</dbReference>
<feature type="region of interest" description="Disordered" evidence="1">
    <location>
        <begin position="1"/>
        <end position="20"/>
    </location>
</feature>
<evidence type="ECO:0000313" key="3">
    <source>
        <dbReference type="Proteomes" id="UP001595884"/>
    </source>
</evidence>
<dbReference type="SUPFAM" id="SSF56645">
    <property type="entry name" value="Acyl-CoA dehydrogenase NM domain-like"/>
    <property type="match status" value="1"/>
</dbReference>
<dbReference type="Proteomes" id="UP001595884">
    <property type="component" value="Unassembled WGS sequence"/>
</dbReference>
<evidence type="ECO:0000256" key="1">
    <source>
        <dbReference type="SAM" id="MobiDB-lite"/>
    </source>
</evidence>
<protein>
    <submittedName>
        <fullName evidence="2">Acyl-CoA dehydrogenase family protein</fullName>
    </submittedName>
</protein>
<name>A0ABV9MIG0_9MICC</name>
<sequence length="353" mass="37074">MRQRPVKFGATPGSADSEPETAWWPAGPSILEAAGECQGNPATVLRALARATVHPPVPGQGSTVQLWEFLASLGAIDLVAARSVEPHFDAAAILGEAGKPWHPGQTWGVYAAEGPGSTLEATADDHGQWELNGVKPWCSLAGQISHALISAHTAQGRRLFAVQLDRPGIQVETGNWISRGMARLPSGSVRFASVKAKPVGPAGWYLERAGFAVGGAGVAACWFGGAIGIFRHLLESSAKREPDQLASAWLGEADRLLAGGAQVLHHAAGLADRGALDAMHAARVRGHVAQLCGRVLQISAEATGPGPLATDENHARRVADLGIYVRQHHGARDDAALGRMVYQQHAQAGARPW</sequence>
<comment type="caution">
    <text evidence="2">The sequence shown here is derived from an EMBL/GenBank/DDBJ whole genome shotgun (WGS) entry which is preliminary data.</text>
</comment>
<organism evidence="2 3">
    <name type="scientific">Glutamicibacter bergerei</name>
    <dbReference type="NCBI Taxonomy" id="256702"/>
    <lineage>
        <taxon>Bacteria</taxon>
        <taxon>Bacillati</taxon>
        <taxon>Actinomycetota</taxon>
        <taxon>Actinomycetes</taxon>
        <taxon>Micrococcales</taxon>
        <taxon>Micrococcaceae</taxon>
        <taxon>Glutamicibacter</taxon>
    </lineage>
</organism>